<evidence type="ECO:0000313" key="3">
    <source>
        <dbReference type="EMBL" id="KAA8904021.1"/>
    </source>
</evidence>
<dbReference type="GO" id="GO:0005737">
    <property type="term" value="C:cytoplasm"/>
    <property type="evidence" value="ECO:0007669"/>
    <property type="project" value="TreeGrafter"/>
</dbReference>
<dbReference type="EMBL" id="SWFT01000064">
    <property type="protein sequence ID" value="KAA8904021.1"/>
    <property type="molecule type" value="Genomic_DNA"/>
</dbReference>
<dbReference type="VEuPathDB" id="FungiDB:DIURU_001973"/>
<dbReference type="GO" id="GO:0016787">
    <property type="term" value="F:hydrolase activity"/>
    <property type="evidence" value="ECO:0007669"/>
    <property type="project" value="UniProtKB-KW"/>
</dbReference>
<dbReference type="OrthoDB" id="2094269at2759"/>
<dbReference type="Gene3D" id="3.40.50.1820">
    <property type="entry name" value="alpha/beta hydrolase"/>
    <property type="match status" value="1"/>
</dbReference>
<dbReference type="OMA" id="FEHPGGH"/>
<accession>A0A642URM2</accession>
<evidence type="ECO:0000256" key="1">
    <source>
        <dbReference type="ARBA" id="ARBA00022801"/>
    </source>
</evidence>
<dbReference type="Proteomes" id="UP000449547">
    <property type="component" value="Unassembled WGS sequence"/>
</dbReference>
<reference evidence="3 4" key="1">
    <citation type="submission" date="2019-07" db="EMBL/GenBank/DDBJ databases">
        <title>Genome assembly of two rare yeast pathogens: Diutina rugosa and Trichomonascus ciferrii.</title>
        <authorList>
            <person name="Mixao V."/>
            <person name="Saus E."/>
            <person name="Hansen A."/>
            <person name="Lass-Flor C."/>
            <person name="Gabaldon T."/>
        </authorList>
    </citation>
    <scope>NUCLEOTIDE SEQUENCE [LARGE SCALE GENOMIC DNA]</scope>
    <source>
        <strain evidence="3 4">CBS 613</strain>
    </source>
</reference>
<keyword evidence="1" id="KW-0378">Hydrolase</keyword>
<dbReference type="InterPro" id="IPR005645">
    <property type="entry name" value="FSH-like_dom"/>
</dbReference>
<protein>
    <recommendedName>
        <fullName evidence="2">Serine hydrolase domain-containing protein</fullName>
    </recommendedName>
</protein>
<dbReference type="AlphaFoldDB" id="A0A642URM2"/>
<dbReference type="GeneID" id="54780624"/>
<evidence type="ECO:0000259" key="2">
    <source>
        <dbReference type="Pfam" id="PF03959"/>
    </source>
</evidence>
<name>A0A642URM2_DIURU</name>
<feature type="domain" description="Serine hydrolase" evidence="2">
    <location>
        <begin position="1"/>
        <end position="238"/>
    </location>
</feature>
<proteinExistence type="predicted"/>
<dbReference type="SUPFAM" id="SSF53474">
    <property type="entry name" value="alpha/beta-Hydrolases"/>
    <property type="match status" value="1"/>
</dbReference>
<dbReference type="Pfam" id="PF03959">
    <property type="entry name" value="FSH1"/>
    <property type="match status" value="1"/>
</dbReference>
<sequence>MKVLFLPGFLQNGHRLRQRSKALESMLNTHGLSVEYVDPPMKLLKKEQAGYKLGSTEEEAEAKWQSVIKRDFNRCWWDYQGKGDYKGFDESFKWIVEYINKNGPYFGIVGFSQGSAMAAILTNTITRYSMQPQFKFTICISGFAFTEPLNTDPATRTNIFDLHTVEEYSQHVKIRESYKSYYTRPSNFSTKVIVVFGEHDPVCPPARVSYLARTFPKAIEIGFDGGHDVPSDADTINKIEAEIPSISSHKL</sequence>
<keyword evidence="4" id="KW-1185">Reference proteome</keyword>
<dbReference type="PANTHER" id="PTHR48070">
    <property type="entry name" value="ESTERASE OVCA2"/>
    <property type="match status" value="1"/>
</dbReference>
<organism evidence="3 4">
    <name type="scientific">Diutina rugosa</name>
    <name type="common">Yeast</name>
    <name type="synonym">Candida rugosa</name>
    <dbReference type="NCBI Taxonomy" id="5481"/>
    <lineage>
        <taxon>Eukaryota</taxon>
        <taxon>Fungi</taxon>
        <taxon>Dikarya</taxon>
        <taxon>Ascomycota</taxon>
        <taxon>Saccharomycotina</taxon>
        <taxon>Pichiomycetes</taxon>
        <taxon>Debaryomycetaceae</taxon>
        <taxon>Diutina</taxon>
    </lineage>
</organism>
<evidence type="ECO:0000313" key="4">
    <source>
        <dbReference type="Proteomes" id="UP000449547"/>
    </source>
</evidence>
<dbReference type="PANTHER" id="PTHR48070:SF9">
    <property type="entry name" value="FAMILY OF SERINE HYDROLASES 1"/>
    <property type="match status" value="1"/>
</dbReference>
<dbReference type="GO" id="GO:0005634">
    <property type="term" value="C:nucleus"/>
    <property type="evidence" value="ECO:0007669"/>
    <property type="project" value="TreeGrafter"/>
</dbReference>
<comment type="caution">
    <text evidence="3">The sequence shown here is derived from an EMBL/GenBank/DDBJ whole genome shotgun (WGS) entry which is preliminary data.</text>
</comment>
<gene>
    <name evidence="3" type="ORF">DIURU_001973</name>
</gene>
<dbReference type="InterPro" id="IPR029058">
    <property type="entry name" value="AB_hydrolase_fold"/>
</dbReference>
<dbReference type="InterPro" id="IPR050593">
    <property type="entry name" value="LovG"/>
</dbReference>
<dbReference type="RefSeq" id="XP_034013106.1">
    <property type="nucleotide sequence ID" value="XM_034154573.1"/>
</dbReference>